<feature type="binding site" evidence="9">
    <location>
        <position position="86"/>
    </location>
    <ligand>
        <name>anthranilate</name>
        <dbReference type="ChEBI" id="CHEBI:16567"/>
        <label>1</label>
    </ligand>
</feature>
<feature type="binding site" evidence="9">
    <location>
        <position position="117"/>
    </location>
    <ligand>
        <name>anthranilate</name>
        <dbReference type="ChEBI" id="CHEBI:16567"/>
        <label>1</label>
    </ligand>
</feature>
<dbReference type="RefSeq" id="WP_145088621.1">
    <property type="nucleotide sequence ID" value="NZ_CP036274.1"/>
</dbReference>
<dbReference type="InterPro" id="IPR017459">
    <property type="entry name" value="Glycosyl_Trfase_fam3_N_dom"/>
</dbReference>
<name>A0A517YBT8_9BACT</name>
<evidence type="ECO:0000256" key="8">
    <source>
        <dbReference type="ARBA" id="ARBA00061188"/>
    </source>
</evidence>
<evidence type="ECO:0000256" key="5">
    <source>
        <dbReference type="ARBA" id="ARBA00022822"/>
    </source>
</evidence>
<dbReference type="Proteomes" id="UP000315017">
    <property type="component" value="Chromosome"/>
</dbReference>
<protein>
    <recommendedName>
        <fullName evidence="9">Anthranilate phosphoribosyltransferase</fullName>
        <ecNumber evidence="9">2.4.2.18</ecNumber>
    </recommendedName>
</protein>
<dbReference type="PANTHER" id="PTHR43285:SF2">
    <property type="entry name" value="ANTHRANILATE PHOSPHORIBOSYLTRANSFERASE"/>
    <property type="match status" value="1"/>
</dbReference>
<feature type="binding site" evidence="9">
    <location>
        <position position="86"/>
    </location>
    <ligand>
        <name>5-phospho-alpha-D-ribose 1-diphosphate</name>
        <dbReference type="ChEBI" id="CHEBI:58017"/>
    </ligand>
</feature>
<keyword evidence="4 9" id="KW-0808">Transferase</keyword>
<dbReference type="SUPFAM" id="SSF47648">
    <property type="entry name" value="Nucleoside phosphorylase/phosphoribosyltransferase N-terminal domain"/>
    <property type="match status" value="1"/>
</dbReference>
<comment type="caution">
    <text evidence="9">Lacks conserved residue(s) required for the propagation of feature annotation.</text>
</comment>
<dbReference type="FunFam" id="3.40.1030.10:FF:000002">
    <property type="entry name" value="Anthranilate phosphoribosyltransferase"/>
    <property type="match status" value="1"/>
</dbReference>
<feature type="binding site" evidence="9">
    <location>
        <begin position="114"/>
        <end position="122"/>
    </location>
    <ligand>
        <name>5-phospho-alpha-D-ribose 1-diphosphate</name>
        <dbReference type="ChEBI" id="CHEBI:58017"/>
    </ligand>
</feature>
<evidence type="ECO:0000256" key="9">
    <source>
        <dbReference type="HAMAP-Rule" id="MF_00211"/>
    </source>
</evidence>
<feature type="binding site" evidence="9">
    <location>
        <position position="126"/>
    </location>
    <ligand>
        <name>5-phospho-alpha-D-ribose 1-diphosphate</name>
        <dbReference type="ChEBI" id="CHEBI:58017"/>
    </ligand>
</feature>
<accession>A0A517YBT8</accession>
<dbReference type="EMBL" id="CP036274">
    <property type="protein sequence ID" value="QDU27639.1"/>
    <property type="molecule type" value="Genomic_DNA"/>
</dbReference>
<evidence type="ECO:0000256" key="2">
    <source>
        <dbReference type="ARBA" id="ARBA00022605"/>
    </source>
</evidence>
<evidence type="ECO:0000259" key="11">
    <source>
        <dbReference type="Pfam" id="PF02885"/>
    </source>
</evidence>
<evidence type="ECO:0000256" key="7">
    <source>
        <dbReference type="ARBA" id="ARBA00052328"/>
    </source>
</evidence>
<evidence type="ECO:0000256" key="1">
    <source>
        <dbReference type="ARBA" id="ARBA00004907"/>
    </source>
</evidence>
<comment type="catalytic activity">
    <reaction evidence="7 9">
        <text>N-(5-phospho-beta-D-ribosyl)anthranilate + diphosphate = 5-phospho-alpha-D-ribose 1-diphosphate + anthranilate</text>
        <dbReference type="Rhea" id="RHEA:11768"/>
        <dbReference type="ChEBI" id="CHEBI:16567"/>
        <dbReference type="ChEBI" id="CHEBI:18277"/>
        <dbReference type="ChEBI" id="CHEBI:33019"/>
        <dbReference type="ChEBI" id="CHEBI:58017"/>
        <dbReference type="EC" id="2.4.2.18"/>
    </reaction>
</comment>
<keyword evidence="13" id="KW-1185">Reference proteome</keyword>
<dbReference type="EC" id="2.4.2.18" evidence="9"/>
<dbReference type="GO" id="GO:0000287">
    <property type="term" value="F:magnesium ion binding"/>
    <property type="evidence" value="ECO:0007669"/>
    <property type="project" value="UniProtKB-UniRule"/>
</dbReference>
<dbReference type="Pfam" id="PF02885">
    <property type="entry name" value="Glycos_trans_3N"/>
    <property type="match status" value="1"/>
</dbReference>
<dbReference type="SUPFAM" id="SSF52418">
    <property type="entry name" value="Nucleoside phosphorylase/phosphoribosyltransferase catalytic domain"/>
    <property type="match status" value="1"/>
</dbReference>
<dbReference type="GO" id="GO:0000162">
    <property type="term" value="P:L-tryptophan biosynthetic process"/>
    <property type="evidence" value="ECO:0007669"/>
    <property type="project" value="UniProtKB-UniRule"/>
</dbReference>
<comment type="similarity">
    <text evidence="9">Belongs to the anthranilate phosphoribosyltransferase family.</text>
</comment>
<dbReference type="OrthoDB" id="9806430at2"/>
<gene>
    <name evidence="9 12" type="primary">trpD</name>
    <name evidence="12" type="ORF">ETAA8_27270</name>
</gene>
<feature type="binding site" evidence="9">
    <location>
        <begin position="96"/>
        <end position="99"/>
    </location>
    <ligand>
        <name>5-phospho-alpha-D-ribose 1-diphosphate</name>
        <dbReference type="ChEBI" id="CHEBI:58017"/>
    </ligand>
</feature>
<dbReference type="AlphaFoldDB" id="A0A517YBT8"/>
<dbReference type="InterPro" id="IPR000312">
    <property type="entry name" value="Glycosyl_Trfase_fam3"/>
</dbReference>
<comment type="pathway">
    <text evidence="1 9">Amino-acid biosynthesis; L-tryptophan biosynthesis; L-tryptophan from chorismate: step 2/5.</text>
</comment>
<dbReference type="PANTHER" id="PTHR43285">
    <property type="entry name" value="ANTHRANILATE PHOSPHORIBOSYLTRANSFERASE"/>
    <property type="match status" value="1"/>
</dbReference>
<feature type="binding site" evidence="9">
    <location>
        <position position="231"/>
    </location>
    <ligand>
        <name>Mg(2+)</name>
        <dbReference type="ChEBI" id="CHEBI:18420"/>
        <label>2</label>
    </ligand>
</feature>
<keyword evidence="2 9" id="KW-0028">Amino-acid biosynthesis</keyword>
<dbReference type="InterPro" id="IPR005940">
    <property type="entry name" value="Anthranilate_Pribosyl_Tfrase"/>
</dbReference>
<dbReference type="Pfam" id="PF00591">
    <property type="entry name" value="Glycos_transf_3"/>
    <property type="match status" value="1"/>
</dbReference>
<evidence type="ECO:0000256" key="4">
    <source>
        <dbReference type="ARBA" id="ARBA00022679"/>
    </source>
</evidence>
<feature type="domain" description="Glycosyl transferase family 3 N-terminal" evidence="11">
    <location>
        <begin position="13"/>
        <end position="71"/>
    </location>
</feature>
<keyword evidence="5 9" id="KW-0822">Tryptophan biosynthesis</keyword>
<dbReference type="GO" id="GO:0005829">
    <property type="term" value="C:cytosol"/>
    <property type="evidence" value="ECO:0007669"/>
    <property type="project" value="TreeGrafter"/>
</dbReference>
<dbReference type="NCBIfam" id="TIGR01245">
    <property type="entry name" value="trpD"/>
    <property type="match status" value="1"/>
</dbReference>
<comment type="subunit">
    <text evidence="9">Homodimer.</text>
</comment>
<keyword evidence="9" id="KW-0460">Magnesium</keyword>
<keyword evidence="3 9" id="KW-0328">Glycosyltransferase</keyword>
<reference evidence="12 13" key="1">
    <citation type="submission" date="2019-02" db="EMBL/GenBank/DDBJ databases">
        <title>Deep-cultivation of Planctomycetes and their phenomic and genomic characterization uncovers novel biology.</title>
        <authorList>
            <person name="Wiegand S."/>
            <person name="Jogler M."/>
            <person name="Boedeker C."/>
            <person name="Pinto D."/>
            <person name="Vollmers J."/>
            <person name="Rivas-Marin E."/>
            <person name="Kohn T."/>
            <person name="Peeters S.H."/>
            <person name="Heuer A."/>
            <person name="Rast P."/>
            <person name="Oberbeckmann S."/>
            <person name="Bunk B."/>
            <person name="Jeske O."/>
            <person name="Meyerdierks A."/>
            <person name="Storesund J.E."/>
            <person name="Kallscheuer N."/>
            <person name="Luecker S."/>
            <person name="Lage O.M."/>
            <person name="Pohl T."/>
            <person name="Merkel B.J."/>
            <person name="Hornburger P."/>
            <person name="Mueller R.-W."/>
            <person name="Bruemmer F."/>
            <person name="Labrenz M."/>
            <person name="Spormann A.M."/>
            <person name="Op den Camp H."/>
            <person name="Overmann J."/>
            <person name="Amann R."/>
            <person name="Jetten M.S.M."/>
            <person name="Mascher T."/>
            <person name="Medema M.H."/>
            <person name="Devos D.P."/>
            <person name="Kaster A.-K."/>
            <person name="Ovreas L."/>
            <person name="Rohde M."/>
            <person name="Galperin M.Y."/>
            <person name="Jogler C."/>
        </authorList>
    </citation>
    <scope>NUCLEOTIDE SEQUENCE [LARGE SCALE GENOMIC DNA]</scope>
    <source>
        <strain evidence="12 13">ETA_A8</strain>
    </source>
</reference>
<evidence type="ECO:0000313" key="13">
    <source>
        <dbReference type="Proteomes" id="UP000315017"/>
    </source>
</evidence>
<evidence type="ECO:0000259" key="10">
    <source>
        <dbReference type="Pfam" id="PF00591"/>
    </source>
</evidence>
<proteinExistence type="inferred from homology"/>
<dbReference type="Gene3D" id="1.20.970.10">
    <property type="entry name" value="Transferase, Pyrimidine Nucleoside Phosphorylase, Chain C"/>
    <property type="match status" value="1"/>
</dbReference>
<organism evidence="12 13">
    <name type="scientific">Anatilimnocola aggregata</name>
    <dbReference type="NCBI Taxonomy" id="2528021"/>
    <lineage>
        <taxon>Bacteria</taxon>
        <taxon>Pseudomonadati</taxon>
        <taxon>Planctomycetota</taxon>
        <taxon>Planctomycetia</taxon>
        <taxon>Pirellulales</taxon>
        <taxon>Pirellulaceae</taxon>
        <taxon>Anatilimnocola</taxon>
    </lineage>
</organism>
<feature type="binding site" evidence="9">
    <location>
        <position position="98"/>
    </location>
    <ligand>
        <name>Mg(2+)</name>
        <dbReference type="ChEBI" id="CHEBI:18420"/>
        <label>1</label>
    </ligand>
</feature>
<dbReference type="UniPathway" id="UPA00035">
    <property type="reaction ID" value="UER00041"/>
</dbReference>
<comment type="similarity">
    <text evidence="8">In the C-terminal section; belongs to the anthranilate phosphoribosyltransferase family.</text>
</comment>
<dbReference type="InterPro" id="IPR035902">
    <property type="entry name" value="Nuc_phospho_transferase"/>
</dbReference>
<sequence>MSLPSSDLRDWTHRLQIGEPLSRAEIRTVFDRIMQGAETEDDLAGFLVALHDKGETAEEIAGAAEAMRSHMTRLPTERGVVVDTCGTGGTGSDIFNVSTAAAIVTAAAGVAVAKHGNRSVTSKSGSSDVLAALGINLQAPVAVMARTLDELGICFCFAPQFHPAMKHVAAARKRLGTQTIFNLLGPLCNPAGAKYQVMGVGRSELRSRMAGALQQLQTERAVIVGSEGCGELSLAGETEVIEIKGNAQRTATWSAADFGLKQADFEAMRIDGPAASAALIRRIYAGEAGPPRDIVVMNAAAAIWIATPGLTVPEAADRAQEAIDRGTAAKLLQRWAAMTQETA</sequence>
<feature type="binding site" evidence="9">
    <location>
        <position position="172"/>
    </location>
    <ligand>
        <name>anthranilate</name>
        <dbReference type="ChEBI" id="CHEBI:16567"/>
        <label>2</label>
    </ligand>
</feature>
<dbReference type="InterPro" id="IPR036320">
    <property type="entry name" value="Glycosyl_Trfase_fam3_N_dom_sf"/>
</dbReference>
<evidence type="ECO:0000256" key="3">
    <source>
        <dbReference type="ARBA" id="ARBA00022676"/>
    </source>
</evidence>
<evidence type="ECO:0000256" key="6">
    <source>
        <dbReference type="ARBA" id="ARBA00023141"/>
    </source>
</evidence>
<comment type="cofactor">
    <cofactor evidence="9">
        <name>Mg(2+)</name>
        <dbReference type="ChEBI" id="CHEBI:18420"/>
    </cofactor>
    <text evidence="9">Binds 2 magnesium ions per monomer.</text>
</comment>
<dbReference type="GO" id="GO:0004048">
    <property type="term" value="F:anthranilate phosphoribosyltransferase activity"/>
    <property type="evidence" value="ECO:0007669"/>
    <property type="project" value="UniProtKB-UniRule"/>
</dbReference>
<keyword evidence="6 9" id="KW-0057">Aromatic amino acid biosynthesis</keyword>
<dbReference type="HAMAP" id="MF_00211">
    <property type="entry name" value="TrpD"/>
    <property type="match status" value="1"/>
</dbReference>
<feature type="binding site" evidence="9">
    <location>
        <position position="231"/>
    </location>
    <ligand>
        <name>Mg(2+)</name>
        <dbReference type="ChEBI" id="CHEBI:18420"/>
        <label>1</label>
    </ligand>
</feature>
<dbReference type="KEGG" id="aagg:ETAA8_27270"/>
<comment type="function">
    <text evidence="9">Catalyzes the transfer of the phosphoribosyl group of 5-phosphorylribose-1-pyrophosphate (PRPP) to anthranilate to yield N-(5'-phosphoribosyl)-anthranilate (PRA).</text>
</comment>
<feature type="domain" description="Glycosyl transferase family 3" evidence="10">
    <location>
        <begin position="80"/>
        <end position="328"/>
    </location>
</feature>
<evidence type="ECO:0000313" key="12">
    <source>
        <dbReference type="EMBL" id="QDU27639.1"/>
    </source>
</evidence>
<keyword evidence="9" id="KW-0479">Metal-binding</keyword>
<dbReference type="Gene3D" id="3.40.1030.10">
    <property type="entry name" value="Nucleoside phosphorylase/phosphoribosyltransferase catalytic domain"/>
    <property type="match status" value="1"/>
</dbReference>